<gene>
    <name evidence="4" type="ORF">SAMN05216550_1483</name>
</gene>
<proteinExistence type="predicted"/>
<dbReference type="AlphaFoldDB" id="A0AAQ1GPS2"/>
<dbReference type="InterPro" id="IPR035940">
    <property type="entry name" value="CAP_sf"/>
</dbReference>
<dbReference type="SUPFAM" id="SSF55797">
    <property type="entry name" value="PR-1-like"/>
    <property type="match status" value="1"/>
</dbReference>
<dbReference type="EMBL" id="FNZM01000048">
    <property type="protein sequence ID" value="SEK15736.1"/>
    <property type="molecule type" value="Genomic_DNA"/>
</dbReference>
<feature type="chain" id="PRO_5042876455" evidence="2">
    <location>
        <begin position="21"/>
        <end position="368"/>
    </location>
</feature>
<evidence type="ECO:0000259" key="3">
    <source>
        <dbReference type="Pfam" id="PF00188"/>
    </source>
</evidence>
<sequence>MRFSTLKLEAAAVLAAALLAACGGGGGGDSSASSGSSSTNSSGSSSSRSSATSVPTTSSSGSSDVVLLAPAATATTLPSASGNATTDGIAWLNAVRQNVGLATLPTDAGLATASLDHATYLVDNQTYGHTEVSGNTGYTGASPFDRIQAEGSYSMMGEVVVAGQPAAFNDSLSPVETLFDAPFHRIVMLDDFTLMGVGSMQNASWEAFNIDFGSKGADTMPVTTLVAYPYSGQQGVPTSWFSNEDPNPFASQPTYENTTVGYPVTIQSAFGTTLSSLNFTITSASGASVSCLPQTPQTTPSELSNAAMCVPYTALASGTTYTVQVTGVLTDSSSKTYSINVAWTFTTAASGIAHSAVQSTQSRPLPKF</sequence>
<dbReference type="InterPro" id="IPR014044">
    <property type="entry name" value="CAP_dom"/>
</dbReference>
<organism evidence="4 5">
    <name type="scientific">Paraburkholderia tropica</name>
    <dbReference type="NCBI Taxonomy" id="92647"/>
    <lineage>
        <taxon>Bacteria</taxon>
        <taxon>Pseudomonadati</taxon>
        <taxon>Pseudomonadota</taxon>
        <taxon>Betaproteobacteria</taxon>
        <taxon>Burkholderiales</taxon>
        <taxon>Burkholderiaceae</taxon>
        <taxon>Paraburkholderia</taxon>
    </lineage>
</organism>
<keyword evidence="2" id="KW-0732">Signal</keyword>
<evidence type="ECO:0000313" key="5">
    <source>
        <dbReference type="Proteomes" id="UP000183529"/>
    </source>
</evidence>
<evidence type="ECO:0000256" key="1">
    <source>
        <dbReference type="SAM" id="MobiDB-lite"/>
    </source>
</evidence>
<dbReference type="PANTHER" id="PTHR31157">
    <property type="entry name" value="SCP DOMAIN-CONTAINING PROTEIN"/>
    <property type="match status" value="1"/>
</dbReference>
<feature type="domain" description="SCP" evidence="3">
    <location>
        <begin position="92"/>
        <end position="206"/>
    </location>
</feature>
<comment type="caution">
    <text evidence="4">The sequence shown here is derived from an EMBL/GenBank/DDBJ whole genome shotgun (WGS) entry which is preliminary data.</text>
</comment>
<dbReference type="Proteomes" id="UP000183529">
    <property type="component" value="Unassembled WGS sequence"/>
</dbReference>
<evidence type="ECO:0000313" key="4">
    <source>
        <dbReference type="EMBL" id="SEK15736.1"/>
    </source>
</evidence>
<name>A0AAQ1GPS2_9BURK</name>
<dbReference type="PROSITE" id="PS51257">
    <property type="entry name" value="PROKAR_LIPOPROTEIN"/>
    <property type="match status" value="1"/>
</dbReference>
<accession>A0AAQ1GPS2</accession>
<evidence type="ECO:0000256" key="2">
    <source>
        <dbReference type="SAM" id="SignalP"/>
    </source>
</evidence>
<protein>
    <submittedName>
        <fullName evidence="4">Uncharacterized conserved protein YkwD, contains CAP (CSP/antigen 5/PR1) domain</fullName>
    </submittedName>
</protein>
<dbReference type="Pfam" id="PF00188">
    <property type="entry name" value="CAP"/>
    <property type="match status" value="1"/>
</dbReference>
<dbReference type="Gene3D" id="3.40.33.10">
    <property type="entry name" value="CAP"/>
    <property type="match status" value="1"/>
</dbReference>
<reference evidence="4 5" key="1">
    <citation type="submission" date="2016-10" db="EMBL/GenBank/DDBJ databases">
        <authorList>
            <person name="Varghese N."/>
            <person name="Submissions S."/>
        </authorList>
    </citation>
    <scope>NUCLEOTIDE SEQUENCE [LARGE SCALE GENOMIC DNA]</scope>
    <source>
        <strain evidence="4 5">LMG 22274</strain>
    </source>
</reference>
<feature type="signal peptide" evidence="2">
    <location>
        <begin position="1"/>
        <end position="20"/>
    </location>
</feature>
<dbReference type="CDD" id="cd05379">
    <property type="entry name" value="CAP_bacterial"/>
    <property type="match status" value="1"/>
</dbReference>
<feature type="compositionally biased region" description="Low complexity" evidence="1">
    <location>
        <begin position="30"/>
        <end position="63"/>
    </location>
</feature>
<feature type="region of interest" description="Disordered" evidence="1">
    <location>
        <begin position="28"/>
        <end position="63"/>
    </location>
</feature>
<dbReference type="PANTHER" id="PTHR31157:SF1">
    <property type="entry name" value="SCP DOMAIN-CONTAINING PROTEIN"/>
    <property type="match status" value="1"/>
</dbReference>